<comment type="similarity">
    <text evidence="2 13">Belongs to the OXA1/ALB3/YidC family. Type 1 subfamily.</text>
</comment>
<comment type="function">
    <text evidence="13">Required for the insertion and/or proper folding and/or complex formation of integral membrane proteins into the membrane. Involved in integration of membrane proteins that insert both dependently and independently of the Sec translocase complex, as well as at least some lipoproteins. Aids folding of multispanning membrane proteins.</text>
</comment>
<dbReference type="InterPro" id="IPR028053">
    <property type="entry name" value="Membr_insert_YidC_N"/>
</dbReference>
<evidence type="ECO:0000256" key="8">
    <source>
        <dbReference type="ARBA" id="ARBA00022989"/>
    </source>
</evidence>
<dbReference type="NCBIfam" id="TIGR03592">
    <property type="entry name" value="yidC_oxa1_cterm"/>
    <property type="match status" value="1"/>
</dbReference>
<evidence type="ECO:0000256" key="7">
    <source>
        <dbReference type="ARBA" id="ARBA00022927"/>
    </source>
</evidence>
<keyword evidence="6 13" id="KW-0812">Transmembrane</keyword>
<dbReference type="HAMAP" id="MF_01810">
    <property type="entry name" value="YidC_type1"/>
    <property type="match status" value="1"/>
</dbReference>
<dbReference type="InterPro" id="IPR038221">
    <property type="entry name" value="YidC_periplasmic_sf"/>
</dbReference>
<dbReference type="RefSeq" id="WP_135471264.1">
    <property type="nucleotide sequence ID" value="NZ_CASCNC010000006.1"/>
</dbReference>
<evidence type="ECO:0000256" key="10">
    <source>
        <dbReference type="ARBA" id="ARBA00023186"/>
    </source>
</evidence>
<protein>
    <recommendedName>
        <fullName evidence="3 13">Membrane protein insertase YidC</fullName>
    </recommendedName>
    <alternativeName>
        <fullName evidence="12 13">Foldase YidC</fullName>
    </alternativeName>
    <alternativeName>
        <fullName evidence="11 13">Membrane integrase YidC</fullName>
    </alternativeName>
    <alternativeName>
        <fullName evidence="13">Membrane protein YidC</fullName>
    </alternativeName>
</protein>
<dbReference type="GO" id="GO:0051205">
    <property type="term" value="P:protein insertion into membrane"/>
    <property type="evidence" value="ECO:0007669"/>
    <property type="project" value="TreeGrafter"/>
</dbReference>
<organism evidence="17 18">
    <name type="scientific">Duncaniella freteri</name>
    <dbReference type="NCBI Taxonomy" id="2530391"/>
    <lineage>
        <taxon>Bacteria</taxon>
        <taxon>Pseudomonadati</taxon>
        <taxon>Bacteroidota</taxon>
        <taxon>Bacteroidia</taxon>
        <taxon>Bacteroidales</taxon>
        <taxon>Muribaculaceae</taxon>
        <taxon>Duncaniella</taxon>
    </lineage>
</organism>
<evidence type="ECO:0000256" key="6">
    <source>
        <dbReference type="ARBA" id="ARBA00022692"/>
    </source>
</evidence>
<dbReference type="NCBIfam" id="TIGR03593">
    <property type="entry name" value="yidC_nterm"/>
    <property type="match status" value="1"/>
</dbReference>
<reference evidence="17 18" key="1">
    <citation type="submission" date="2019-02" db="EMBL/GenBank/DDBJ databases">
        <title>Isolation and identification of novel species under the genus Muribaculum.</title>
        <authorList>
            <person name="Miyake S."/>
            <person name="Ding Y."/>
            <person name="Low A."/>
            <person name="Soh M."/>
            <person name="Seedorf H."/>
        </authorList>
    </citation>
    <scope>NUCLEOTIDE SEQUENCE [LARGE SCALE GENOMIC DNA]</scope>
    <source>
        <strain evidence="17 18">TLL-A3</strain>
    </source>
</reference>
<feature type="transmembrane region" description="Helical" evidence="13">
    <location>
        <begin position="629"/>
        <end position="649"/>
    </location>
</feature>
<evidence type="ECO:0000256" key="2">
    <source>
        <dbReference type="ARBA" id="ARBA00010527"/>
    </source>
</evidence>
<feature type="transmembrane region" description="Helical" evidence="13">
    <location>
        <begin position="423"/>
        <end position="440"/>
    </location>
</feature>
<evidence type="ECO:0000256" key="9">
    <source>
        <dbReference type="ARBA" id="ARBA00023136"/>
    </source>
</evidence>
<dbReference type="GO" id="GO:0005886">
    <property type="term" value="C:plasma membrane"/>
    <property type="evidence" value="ECO:0007669"/>
    <property type="project" value="UniProtKB-SubCell"/>
</dbReference>
<dbReference type="NCBIfam" id="NF002356">
    <property type="entry name" value="PRK01318.2-3"/>
    <property type="match status" value="1"/>
</dbReference>
<feature type="transmembrane region" description="Helical" evidence="13">
    <location>
        <begin position="575"/>
        <end position="592"/>
    </location>
</feature>
<evidence type="ECO:0000256" key="14">
    <source>
        <dbReference type="SAM" id="MobiDB-lite"/>
    </source>
</evidence>
<keyword evidence="5 13" id="KW-1003">Cell membrane</keyword>
<feature type="transmembrane region" description="Helical" evidence="13">
    <location>
        <begin position="604"/>
        <end position="623"/>
    </location>
</feature>
<feature type="domain" description="Membrane insertase YidC/Oxa/ALB C-terminal" evidence="15">
    <location>
        <begin position="446"/>
        <end position="646"/>
    </location>
</feature>
<dbReference type="PANTHER" id="PTHR12428:SF65">
    <property type="entry name" value="CYTOCHROME C OXIDASE ASSEMBLY PROTEIN COX18, MITOCHONDRIAL"/>
    <property type="match status" value="1"/>
</dbReference>
<keyword evidence="9 13" id="KW-0472">Membrane</keyword>
<evidence type="ECO:0000313" key="18">
    <source>
        <dbReference type="Proteomes" id="UP000297635"/>
    </source>
</evidence>
<evidence type="ECO:0000256" key="1">
    <source>
        <dbReference type="ARBA" id="ARBA00004429"/>
    </source>
</evidence>
<dbReference type="Pfam" id="PF02096">
    <property type="entry name" value="60KD_IMP"/>
    <property type="match status" value="1"/>
</dbReference>
<sequence>MDKNTLTGLLLMGLVIFGFMWLNKPSAEELERQRQERARMEAEATQKAADLSDLTLDSITPAETASIAATIRELGQSDTLIGLTRLHVDNVNLTLDAQGQVAGTVEANGQQIPVAPLLANDVASMKPSVAAAAVRNLREGLATAARYRGFARHLSGDSTTVTLANNLLTLEISNKGGAIARASLNDYKSYDSTAVTLLAPATDSYSFTLTSATQRFETSEFFFTPVVENDSTVTMMLDLGDGASWGIRYTLHPDSYLVGIDVVQSGMQAIIPSSVATMDFTWHQKMRRLEAGRVFEERNSALYYMFPDGDVDNLSEGSDDSEEINQRVKWVSCKNQFFSAVLMARSNFAAADLSSRILEHDPDYIKKMEIALTLDYSATLANPASFVMYLGPNSYPIMKDVEKNIFPDENMHLTNLIPLGWPIFRWISTLIIIPVFSFLGSFISNYGIIILILTIFIKVILYPFTYKSLISQAKMRLLAPELKAINEKYPGNENAMKRQQESMALYSRAGANPMSGCLPMLLQMPVLVAMFWFFPSAIELRGESFLWAKDLAAPDAIISWTADIPLISSTFGNHISLFCLLMTITNIVYTYLNMQTQASSGMPGMKWMMYLMPLMFLFIFNNYAAGLSYYYLLSLLITIIMTFIFRKVVSEEKMRAKMAENAKKPKKKGWMATKLEEAQKQQEAMLREQQRRNRRR</sequence>
<evidence type="ECO:0000256" key="11">
    <source>
        <dbReference type="ARBA" id="ARBA00033245"/>
    </source>
</evidence>
<dbReference type="AlphaFoldDB" id="A0A4Z0V5X5"/>
<evidence type="ECO:0000256" key="5">
    <source>
        <dbReference type="ARBA" id="ARBA00022475"/>
    </source>
</evidence>
<comment type="caution">
    <text evidence="17">The sequence shown here is derived from an EMBL/GenBank/DDBJ whole genome shotgun (WGS) entry which is preliminary data.</text>
</comment>
<dbReference type="PANTHER" id="PTHR12428">
    <property type="entry name" value="OXA1"/>
    <property type="match status" value="1"/>
</dbReference>
<dbReference type="Pfam" id="PF14849">
    <property type="entry name" value="YidC_periplas"/>
    <property type="match status" value="1"/>
</dbReference>
<dbReference type="InterPro" id="IPR001708">
    <property type="entry name" value="YidC/ALB3/OXA1/COX18"/>
</dbReference>
<dbReference type="CDD" id="cd20070">
    <property type="entry name" value="5TM_YidC_Alb3"/>
    <property type="match status" value="1"/>
</dbReference>
<keyword evidence="10 13" id="KW-0143">Chaperone</keyword>
<dbReference type="CDD" id="cd19961">
    <property type="entry name" value="EcYidC-like_peri"/>
    <property type="match status" value="1"/>
</dbReference>
<accession>A0A4Z0V5X5</accession>
<evidence type="ECO:0000256" key="3">
    <source>
        <dbReference type="ARBA" id="ARBA00015325"/>
    </source>
</evidence>
<evidence type="ECO:0000256" key="4">
    <source>
        <dbReference type="ARBA" id="ARBA00022448"/>
    </source>
</evidence>
<dbReference type="InterPro" id="IPR047196">
    <property type="entry name" value="YidC_ALB_C"/>
</dbReference>
<evidence type="ECO:0000256" key="13">
    <source>
        <dbReference type="HAMAP-Rule" id="MF_01810"/>
    </source>
</evidence>
<comment type="subunit">
    <text evidence="13">Interacts with the Sec translocase complex via SecD. Specifically interacts with transmembrane segments of nascent integral membrane proteins during membrane integration.</text>
</comment>
<keyword evidence="7 13" id="KW-0653">Protein transport</keyword>
<feature type="domain" description="Membrane insertase YidC N-terminal" evidence="16">
    <location>
        <begin position="161"/>
        <end position="431"/>
    </location>
</feature>
<dbReference type="EMBL" id="SJSA01000001">
    <property type="protein sequence ID" value="TGG40251.1"/>
    <property type="molecule type" value="Genomic_DNA"/>
</dbReference>
<dbReference type="PRINTS" id="PR00701">
    <property type="entry name" value="60KDINNERMP"/>
</dbReference>
<comment type="subcellular location">
    <subcellularLocation>
        <location evidence="1">Cell inner membrane</location>
        <topology evidence="1">Multi-pass membrane protein</topology>
    </subcellularLocation>
    <subcellularLocation>
        <location evidence="13">Cell membrane</location>
        <topology evidence="13">Multi-pass membrane protein</topology>
    </subcellularLocation>
</comment>
<proteinExistence type="inferred from homology"/>
<evidence type="ECO:0000259" key="15">
    <source>
        <dbReference type="Pfam" id="PF02096"/>
    </source>
</evidence>
<dbReference type="Proteomes" id="UP000297635">
    <property type="component" value="Unassembled WGS sequence"/>
</dbReference>
<keyword evidence="18" id="KW-1185">Reference proteome</keyword>
<evidence type="ECO:0000256" key="12">
    <source>
        <dbReference type="ARBA" id="ARBA00033342"/>
    </source>
</evidence>
<dbReference type="InterPro" id="IPR019998">
    <property type="entry name" value="Membr_insert_YidC"/>
</dbReference>
<dbReference type="Gene3D" id="2.70.98.90">
    <property type="match status" value="1"/>
</dbReference>
<feature type="transmembrane region" description="Helical" evidence="13">
    <location>
        <begin position="446"/>
        <end position="466"/>
    </location>
</feature>
<keyword evidence="4 13" id="KW-0813">Transport</keyword>
<keyword evidence="8 13" id="KW-1133">Transmembrane helix</keyword>
<dbReference type="GO" id="GO:0032977">
    <property type="term" value="F:membrane insertase activity"/>
    <property type="evidence" value="ECO:0007669"/>
    <property type="project" value="InterPro"/>
</dbReference>
<feature type="region of interest" description="Disordered" evidence="14">
    <location>
        <begin position="677"/>
        <end position="696"/>
    </location>
</feature>
<name>A0A4Z0V5X5_9BACT</name>
<dbReference type="InterPro" id="IPR028055">
    <property type="entry name" value="YidC/Oxa/ALB_C"/>
</dbReference>
<feature type="transmembrane region" description="Helical" evidence="13">
    <location>
        <begin position="516"/>
        <end position="534"/>
    </location>
</feature>
<dbReference type="GO" id="GO:0015031">
    <property type="term" value="P:protein transport"/>
    <property type="evidence" value="ECO:0007669"/>
    <property type="project" value="UniProtKB-KW"/>
</dbReference>
<dbReference type="GeneID" id="82149321"/>
<evidence type="ECO:0000313" key="17">
    <source>
        <dbReference type="EMBL" id="TGG40251.1"/>
    </source>
</evidence>
<feature type="transmembrane region" description="Helical" evidence="13">
    <location>
        <begin position="6"/>
        <end position="23"/>
    </location>
</feature>
<gene>
    <name evidence="13 17" type="primary">yidC</name>
    <name evidence="17" type="ORF">EZ315_05900</name>
</gene>
<evidence type="ECO:0000259" key="16">
    <source>
        <dbReference type="Pfam" id="PF14849"/>
    </source>
</evidence>